<dbReference type="AlphaFoldDB" id="A0A5J9VED8"/>
<sequence>MASERGHIRSPASRHRADRPIEGSDVKLETNSRTVDVGLLYCGKMCVRDQRSRQISVCVHAGISDGDIAYMRDSEAECVVGLAESCGQAKRRQGSAGHGNSWLLNLLPFVWDPLCWLVLRVLTILGLPDKSGM</sequence>
<feature type="non-terminal residue" evidence="3">
    <location>
        <position position="1"/>
    </location>
</feature>
<keyword evidence="2" id="KW-0812">Transmembrane</keyword>
<feature type="transmembrane region" description="Helical" evidence="2">
    <location>
        <begin position="102"/>
        <end position="127"/>
    </location>
</feature>
<gene>
    <name evidence="3" type="ORF">EJB05_16146</name>
</gene>
<protein>
    <submittedName>
        <fullName evidence="3">Uncharacterized protein</fullName>
    </submittedName>
</protein>
<organism evidence="3 4">
    <name type="scientific">Eragrostis curvula</name>
    <name type="common">weeping love grass</name>
    <dbReference type="NCBI Taxonomy" id="38414"/>
    <lineage>
        <taxon>Eukaryota</taxon>
        <taxon>Viridiplantae</taxon>
        <taxon>Streptophyta</taxon>
        <taxon>Embryophyta</taxon>
        <taxon>Tracheophyta</taxon>
        <taxon>Spermatophyta</taxon>
        <taxon>Magnoliopsida</taxon>
        <taxon>Liliopsida</taxon>
        <taxon>Poales</taxon>
        <taxon>Poaceae</taxon>
        <taxon>PACMAD clade</taxon>
        <taxon>Chloridoideae</taxon>
        <taxon>Eragrostideae</taxon>
        <taxon>Eragrostidinae</taxon>
        <taxon>Eragrostis</taxon>
    </lineage>
</organism>
<proteinExistence type="predicted"/>
<reference evidence="3 4" key="1">
    <citation type="journal article" date="2019" name="Sci. Rep.">
        <title>A high-quality genome of Eragrostis curvula grass provides insights into Poaceae evolution and supports new strategies to enhance forage quality.</title>
        <authorList>
            <person name="Carballo J."/>
            <person name="Santos B.A.C.M."/>
            <person name="Zappacosta D."/>
            <person name="Garbus I."/>
            <person name="Selva J.P."/>
            <person name="Gallo C.A."/>
            <person name="Diaz A."/>
            <person name="Albertini E."/>
            <person name="Caccamo M."/>
            <person name="Echenique V."/>
        </authorList>
    </citation>
    <scope>NUCLEOTIDE SEQUENCE [LARGE SCALE GENOMIC DNA]</scope>
    <source>
        <strain evidence="4">cv. Victoria</strain>
        <tissue evidence="3">Leaf</tissue>
    </source>
</reference>
<name>A0A5J9VED8_9POAL</name>
<dbReference type="Proteomes" id="UP000324897">
    <property type="component" value="Unassembled WGS sequence"/>
</dbReference>
<feature type="region of interest" description="Disordered" evidence="1">
    <location>
        <begin position="1"/>
        <end position="25"/>
    </location>
</feature>
<evidence type="ECO:0000313" key="3">
    <source>
        <dbReference type="EMBL" id="TVU34315.1"/>
    </source>
</evidence>
<evidence type="ECO:0000313" key="4">
    <source>
        <dbReference type="Proteomes" id="UP000324897"/>
    </source>
</evidence>
<dbReference type="Gramene" id="TVU34315">
    <property type="protein sequence ID" value="TVU34315"/>
    <property type="gene ID" value="EJB05_16146"/>
</dbReference>
<keyword evidence="2" id="KW-1133">Transmembrane helix</keyword>
<accession>A0A5J9VED8</accession>
<dbReference type="EMBL" id="RWGY01000009">
    <property type="protein sequence ID" value="TVU34315.1"/>
    <property type="molecule type" value="Genomic_DNA"/>
</dbReference>
<comment type="caution">
    <text evidence="3">The sequence shown here is derived from an EMBL/GenBank/DDBJ whole genome shotgun (WGS) entry which is preliminary data.</text>
</comment>
<keyword evidence="2" id="KW-0472">Membrane</keyword>
<evidence type="ECO:0000256" key="1">
    <source>
        <dbReference type="SAM" id="MobiDB-lite"/>
    </source>
</evidence>
<evidence type="ECO:0000256" key="2">
    <source>
        <dbReference type="SAM" id="Phobius"/>
    </source>
</evidence>
<keyword evidence="4" id="KW-1185">Reference proteome</keyword>